<evidence type="ECO:0000256" key="3">
    <source>
        <dbReference type="ARBA" id="ARBA00022452"/>
    </source>
</evidence>
<organism evidence="15 16">
    <name type="scientific">Parahaliea mediterranea</name>
    <dbReference type="NCBI Taxonomy" id="651086"/>
    <lineage>
        <taxon>Bacteria</taxon>
        <taxon>Pseudomonadati</taxon>
        <taxon>Pseudomonadota</taxon>
        <taxon>Gammaproteobacteria</taxon>
        <taxon>Cellvibrionales</taxon>
        <taxon>Halieaceae</taxon>
        <taxon>Parahaliea</taxon>
    </lineage>
</organism>
<comment type="caution">
    <text evidence="15">The sequence shown here is derived from an EMBL/GenBank/DDBJ whole genome shotgun (WGS) entry which is preliminary data.</text>
</comment>
<dbReference type="Proteomes" id="UP000664303">
    <property type="component" value="Unassembled WGS sequence"/>
</dbReference>
<dbReference type="InterPro" id="IPR000531">
    <property type="entry name" value="Beta-barrel_TonB"/>
</dbReference>
<evidence type="ECO:0000256" key="7">
    <source>
        <dbReference type="ARBA" id="ARBA00023065"/>
    </source>
</evidence>
<evidence type="ECO:0000256" key="10">
    <source>
        <dbReference type="ARBA" id="ARBA00023237"/>
    </source>
</evidence>
<evidence type="ECO:0000256" key="5">
    <source>
        <dbReference type="ARBA" id="ARBA00022692"/>
    </source>
</evidence>
<dbReference type="Pfam" id="PF00593">
    <property type="entry name" value="TonB_dep_Rec_b-barrel"/>
    <property type="match status" value="1"/>
</dbReference>
<comment type="subcellular location">
    <subcellularLocation>
        <location evidence="1 11">Cell outer membrane</location>
        <topology evidence="1 11">Multi-pass membrane protein</topology>
    </subcellularLocation>
</comment>
<protein>
    <submittedName>
        <fullName evidence="15">TonB-dependent receptor</fullName>
    </submittedName>
</protein>
<dbReference type="Gene3D" id="2.40.170.20">
    <property type="entry name" value="TonB-dependent receptor, beta-barrel domain"/>
    <property type="match status" value="1"/>
</dbReference>
<comment type="similarity">
    <text evidence="11 12">Belongs to the TonB-dependent receptor family.</text>
</comment>
<evidence type="ECO:0000256" key="2">
    <source>
        <dbReference type="ARBA" id="ARBA00022448"/>
    </source>
</evidence>
<dbReference type="PANTHER" id="PTHR32552">
    <property type="entry name" value="FERRICHROME IRON RECEPTOR-RELATED"/>
    <property type="match status" value="1"/>
</dbReference>
<dbReference type="GO" id="GO:0006826">
    <property type="term" value="P:iron ion transport"/>
    <property type="evidence" value="ECO:0007669"/>
    <property type="project" value="UniProtKB-KW"/>
</dbReference>
<gene>
    <name evidence="15" type="ORF">JYP50_08680</name>
</gene>
<dbReference type="PANTHER" id="PTHR32552:SF81">
    <property type="entry name" value="TONB-DEPENDENT OUTER MEMBRANE RECEPTOR"/>
    <property type="match status" value="1"/>
</dbReference>
<dbReference type="AlphaFoldDB" id="A0A939DEH4"/>
<evidence type="ECO:0000313" key="15">
    <source>
        <dbReference type="EMBL" id="MBN7796663.1"/>
    </source>
</evidence>
<evidence type="ECO:0000256" key="6">
    <source>
        <dbReference type="ARBA" id="ARBA00023004"/>
    </source>
</evidence>
<dbReference type="PROSITE" id="PS52016">
    <property type="entry name" value="TONB_DEPENDENT_REC_3"/>
    <property type="match status" value="1"/>
</dbReference>
<keyword evidence="2 11" id="KW-0813">Transport</keyword>
<feature type="domain" description="TonB-dependent receptor-like beta-barrel" evidence="13">
    <location>
        <begin position="244"/>
        <end position="704"/>
    </location>
</feature>
<evidence type="ECO:0000256" key="1">
    <source>
        <dbReference type="ARBA" id="ARBA00004571"/>
    </source>
</evidence>
<keyword evidence="9 11" id="KW-0472">Membrane</keyword>
<accession>A0A939DEH4</accession>
<keyword evidence="8 12" id="KW-0798">TonB box</keyword>
<dbReference type="InterPro" id="IPR036942">
    <property type="entry name" value="Beta-barrel_TonB_sf"/>
</dbReference>
<name>A0A939DEH4_9GAMM</name>
<dbReference type="InterPro" id="IPR039426">
    <property type="entry name" value="TonB-dep_rcpt-like"/>
</dbReference>
<evidence type="ECO:0000256" key="8">
    <source>
        <dbReference type="ARBA" id="ARBA00023077"/>
    </source>
</evidence>
<evidence type="ECO:0000259" key="13">
    <source>
        <dbReference type="Pfam" id="PF00593"/>
    </source>
</evidence>
<dbReference type="EMBL" id="JAFKCZ010000006">
    <property type="protein sequence ID" value="MBN7796663.1"/>
    <property type="molecule type" value="Genomic_DNA"/>
</dbReference>
<reference evidence="15" key="1">
    <citation type="submission" date="2021-02" db="EMBL/GenBank/DDBJ databases">
        <title>PHA producing bacteria isolated from coastal sediment in Guangdong, Shenzhen.</title>
        <authorList>
            <person name="Zheng W."/>
            <person name="Yu S."/>
            <person name="Huang Y."/>
        </authorList>
    </citation>
    <scope>NUCLEOTIDE SEQUENCE</scope>
    <source>
        <strain evidence="15">TN14-10</strain>
    </source>
</reference>
<evidence type="ECO:0000256" key="9">
    <source>
        <dbReference type="ARBA" id="ARBA00023136"/>
    </source>
</evidence>
<keyword evidence="4" id="KW-0410">Iron transport</keyword>
<dbReference type="Pfam" id="PF07715">
    <property type="entry name" value="Plug"/>
    <property type="match status" value="1"/>
</dbReference>
<keyword evidence="7" id="KW-0406">Ion transport</keyword>
<evidence type="ECO:0000259" key="14">
    <source>
        <dbReference type="Pfam" id="PF07715"/>
    </source>
</evidence>
<keyword evidence="10 11" id="KW-0998">Cell outer membrane</keyword>
<dbReference type="RefSeq" id="WP_206560118.1">
    <property type="nucleotide sequence ID" value="NZ_JAFKCZ010000006.1"/>
</dbReference>
<proteinExistence type="inferred from homology"/>
<keyword evidence="5 11" id="KW-0812">Transmembrane</keyword>
<keyword evidence="6" id="KW-0408">Iron</keyword>
<evidence type="ECO:0000256" key="11">
    <source>
        <dbReference type="PROSITE-ProRule" id="PRU01360"/>
    </source>
</evidence>
<keyword evidence="3 11" id="KW-1134">Transmembrane beta strand</keyword>
<sequence>MPQCHKFLPSIFPQVIALGLSLPVVAENNLRLEEVVVTAQKRSESTQDIPIAISAYNNHTLELKGANDFAKLATTLPALNFSVYPSSSDALIMYMRGQGVNDVGQITREGAVGVYIDGVYMVRPQSVTMDLADIERVEVLRGPQGTLYGRNTTGGAVNIITEKPAGELGFKQSLSIGNRDYWRSLSVVELPEMAGIATKFSYVSSDKDGYVDNIGGSPDYGENRQQGFRFSARADLTDQFSIDYAFENTELESSPIYYQNDLLASPTYSTFPHTKTPRAADMELGDTETTGHTLTLDWSISEKLTLKSISHYSELESVYSQDYMDAAFVYSYYTSMDDIKSRQFSQEIQLVGNALDQRLEYVAGLYYFSDSASHAQTLGLLDLQDNFDPGNNIPSPLNLRYHRYVTTDNESSAVYGQGAYTPPVLDDRLTFILGVRYTEDTRAGVRDLSAEVLEYGSTFPVDVDVEKSVSYESFDPALSIQHQWTDDITGYAKISTAYKSGGLAESSADFTIAYDPEEITSYELGIKSYWLDRRLRLNAAVFLSDYQNMQLDLSPDPTQIQVVNTYNAGSAEIRGFELDVLMQLTQNLQIGVDYAFLDWTIEEVLNPANGSDITNQFSLPYTPRHAYNIALNYTIDTPANSQTDFYIAYSWQDETYMSASTTADKTVKGFWTRDDYGVVNARLSIGFNEVYNGSLRLALWANNLIDTEYEAHRFTAGIGSAVAWNEPRTYGLDIIFEY</sequence>
<evidence type="ECO:0000313" key="16">
    <source>
        <dbReference type="Proteomes" id="UP000664303"/>
    </source>
</evidence>
<evidence type="ECO:0000256" key="12">
    <source>
        <dbReference type="RuleBase" id="RU003357"/>
    </source>
</evidence>
<keyword evidence="16" id="KW-1185">Reference proteome</keyword>
<evidence type="ECO:0000256" key="4">
    <source>
        <dbReference type="ARBA" id="ARBA00022496"/>
    </source>
</evidence>
<keyword evidence="15" id="KW-0675">Receptor</keyword>
<dbReference type="InterPro" id="IPR012910">
    <property type="entry name" value="Plug_dom"/>
</dbReference>
<feature type="domain" description="TonB-dependent receptor plug" evidence="14">
    <location>
        <begin position="46"/>
        <end position="156"/>
    </location>
</feature>
<dbReference type="GO" id="GO:0009279">
    <property type="term" value="C:cell outer membrane"/>
    <property type="evidence" value="ECO:0007669"/>
    <property type="project" value="UniProtKB-SubCell"/>
</dbReference>
<dbReference type="SUPFAM" id="SSF56935">
    <property type="entry name" value="Porins"/>
    <property type="match status" value="1"/>
</dbReference>